<keyword evidence="5" id="KW-0472">Membrane</keyword>
<evidence type="ECO:0000256" key="3">
    <source>
        <dbReference type="ARBA" id="ARBA00022692"/>
    </source>
</evidence>
<keyword evidence="2" id="KW-1003">Cell membrane</keyword>
<proteinExistence type="predicted"/>
<keyword evidence="3" id="KW-0812">Transmembrane</keyword>
<dbReference type="PANTHER" id="PTHR43823:SF3">
    <property type="entry name" value="MULTIDRUG EXPORT PROTEIN MEPA"/>
    <property type="match status" value="1"/>
</dbReference>
<evidence type="ECO:0000256" key="4">
    <source>
        <dbReference type="ARBA" id="ARBA00022989"/>
    </source>
</evidence>
<evidence type="ECO:0000313" key="6">
    <source>
        <dbReference type="EMBL" id="MTS51734.1"/>
    </source>
</evidence>
<comment type="subcellular location">
    <subcellularLocation>
        <location evidence="1">Cell membrane</location>
        <topology evidence="1">Multi-pass membrane protein</topology>
    </subcellularLocation>
</comment>
<sequence length="102" mass="10920">MIFTTAFGNIIRAEGVVKESMTGNLLSTVTNMLLYPLFILSLHIGVSGAAIATVLSNCVGVVYLLLHILRHSSVLTLSSRSCLKKPLGASTCFSHGSSEFYK</sequence>
<evidence type="ECO:0000256" key="2">
    <source>
        <dbReference type="ARBA" id="ARBA00022475"/>
    </source>
</evidence>
<organism evidence="6 7">
    <name type="scientific">Ruthenibacterium lactatiformans</name>
    <dbReference type="NCBI Taxonomy" id="1550024"/>
    <lineage>
        <taxon>Bacteria</taxon>
        <taxon>Bacillati</taxon>
        <taxon>Bacillota</taxon>
        <taxon>Clostridia</taxon>
        <taxon>Eubacteriales</taxon>
        <taxon>Oscillospiraceae</taxon>
        <taxon>Ruthenibacterium</taxon>
    </lineage>
</organism>
<keyword evidence="4" id="KW-1133">Transmembrane helix</keyword>
<dbReference type="GO" id="GO:0005886">
    <property type="term" value="C:plasma membrane"/>
    <property type="evidence" value="ECO:0007669"/>
    <property type="project" value="UniProtKB-SubCell"/>
</dbReference>
<name>A0A6I3Q8K5_9FIRM</name>
<reference evidence="6 7" key="1">
    <citation type="journal article" date="2019" name="Nat. Med.">
        <title>A library of human gut bacterial isolates paired with longitudinal multiomics data enables mechanistic microbiome research.</title>
        <authorList>
            <person name="Poyet M."/>
            <person name="Groussin M."/>
            <person name="Gibbons S.M."/>
            <person name="Avila-Pacheco J."/>
            <person name="Jiang X."/>
            <person name="Kearney S.M."/>
            <person name="Perrotta A.R."/>
            <person name="Berdy B."/>
            <person name="Zhao S."/>
            <person name="Lieberman T.D."/>
            <person name="Swanson P.K."/>
            <person name="Smith M."/>
            <person name="Roesemann S."/>
            <person name="Alexander J.E."/>
            <person name="Rich S.A."/>
            <person name="Livny J."/>
            <person name="Vlamakis H."/>
            <person name="Clish C."/>
            <person name="Bullock K."/>
            <person name="Deik A."/>
            <person name="Scott J."/>
            <person name="Pierce K.A."/>
            <person name="Xavier R.J."/>
            <person name="Alm E.J."/>
        </authorList>
    </citation>
    <scope>NUCLEOTIDE SEQUENCE [LARGE SCALE GENOMIC DNA]</scope>
    <source>
        <strain evidence="6 7">BIOML-A7</strain>
    </source>
</reference>
<dbReference type="EMBL" id="WMZR01000010">
    <property type="protein sequence ID" value="MTS51734.1"/>
    <property type="molecule type" value="Genomic_DNA"/>
</dbReference>
<evidence type="ECO:0000256" key="1">
    <source>
        <dbReference type="ARBA" id="ARBA00004651"/>
    </source>
</evidence>
<evidence type="ECO:0000313" key="7">
    <source>
        <dbReference type="Proteomes" id="UP000449193"/>
    </source>
</evidence>
<comment type="caution">
    <text evidence="6">The sequence shown here is derived from an EMBL/GenBank/DDBJ whole genome shotgun (WGS) entry which is preliminary data.</text>
</comment>
<protein>
    <submittedName>
        <fullName evidence="6">Uncharacterized protein</fullName>
    </submittedName>
</protein>
<gene>
    <name evidence="6" type="ORF">GMD52_09295</name>
</gene>
<dbReference type="Proteomes" id="UP000449193">
    <property type="component" value="Unassembled WGS sequence"/>
</dbReference>
<accession>A0A6I3Q8K5</accession>
<dbReference type="PANTHER" id="PTHR43823">
    <property type="entry name" value="SPORULATION PROTEIN YKVU"/>
    <property type="match status" value="1"/>
</dbReference>
<dbReference type="InterPro" id="IPR051327">
    <property type="entry name" value="MATE_MepA_subfamily"/>
</dbReference>
<evidence type="ECO:0000256" key="5">
    <source>
        <dbReference type="ARBA" id="ARBA00023136"/>
    </source>
</evidence>
<dbReference type="AlphaFoldDB" id="A0A6I3Q8K5"/>